<evidence type="ECO:0000256" key="1">
    <source>
        <dbReference type="ARBA" id="ARBA00004123"/>
    </source>
</evidence>
<dbReference type="SMART" id="SM00906">
    <property type="entry name" value="Fungal_trans"/>
    <property type="match status" value="1"/>
</dbReference>
<gene>
    <name evidence="7" type="ORF">CLO192961_LOCUS305684</name>
</gene>
<dbReference type="InterPro" id="IPR051711">
    <property type="entry name" value="Stress_Response_Reg"/>
</dbReference>
<evidence type="ECO:0000313" key="8">
    <source>
        <dbReference type="Proteomes" id="UP000766486"/>
    </source>
</evidence>
<feature type="domain" description="Xylanolytic transcriptional activator regulatory" evidence="6">
    <location>
        <begin position="261"/>
        <end position="335"/>
    </location>
</feature>
<evidence type="ECO:0000259" key="6">
    <source>
        <dbReference type="SMART" id="SM00906"/>
    </source>
</evidence>
<evidence type="ECO:0000256" key="3">
    <source>
        <dbReference type="ARBA" id="ARBA00023125"/>
    </source>
</evidence>
<dbReference type="PANTHER" id="PTHR47540">
    <property type="entry name" value="THIAMINE REPRESSIBLE GENES REGULATORY PROTEIN THI5"/>
    <property type="match status" value="1"/>
</dbReference>
<comment type="subcellular location">
    <subcellularLocation>
        <location evidence="1">Nucleus</location>
    </subcellularLocation>
</comment>
<evidence type="ECO:0000256" key="2">
    <source>
        <dbReference type="ARBA" id="ARBA00023015"/>
    </source>
</evidence>
<proteinExistence type="predicted"/>
<keyword evidence="3" id="KW-0238">DNA-binding</keyword>
<evidence type="ECO:0000313" key="7">
    <source>
        <dbReference type="EMBL" id="VUC31687.1"/>
    </source>
</evidence>
<sequence>MAHYETDNRNEPRLPRKKAKRSYIAYLSQLRSSRHGAAIGDEGPVDQEDGPACETRPVIAQDSRATIQDLPVNESRGLHQLDRALEQHFTREPTCLAFVESILKSLNTDDNPSSVATGRQYVQNPAFARQVGHVDTSKFPERIRGTLLVRVALRFIGQDFHLFLQGDFLQQIEKVYMSKGTQQVDALWACKYFVVLALGELYSTSKSTVRHGGGLEVPGTGYFLIAVGLVQDLFEEPSIAQIELMLLFCFYSTALCRVKSAHMYSGMAMRMSTTLSLHRNPPDTIILSPLEREHRIRLWWTVYIFDRSTSLRLGQPVTVHDAEIDVPMPSFSTLPAETRRRVGSPVYLIGHIELARITGSIMQNLYGPLSNRPSSGTLVEHVRTILKKLKKWDAETPSHLRPSYGPINRSVASLQLHFNQCVILITRPVLLHMWNIKRPSFTHRAVDIDPHVSEIAHTLVDACISAARTSNSILSHLFVENALANFGYFDTYYMFSSTVILIISAILSPNPTTSDAVQIAFQLLKGMQDGGNVTAGQYLCRLTQLQQSISQLPTQSTAANVAPLSDYSLEVHGTENRISADPLQSDLESCDWDTLLPLNSAADACNDEGGFGHFRVDSLDSPHLQAFLDTADAGWAEGLGLTIEQMSE</sequence>
<protein>
    <recommendedName>
        <fullName evidence="6">Xylanolytic transcriptional activator regulatory domain-containing protein</fullName>
    </recommendedName>
</protein>
<keyword evidence="2" id="KW-0805">Transcription regulation</keyword>
<dbReference type="CDD" id="cd12148">
    <property type="entry name" value="fungal_TF_MHR"/>
    <property type="match status" value="1"/>
</dbReference>
<dbReference type="PANTHER" id="PTHR47540:SF6">
    <property type="entry name" value="ZN(II)2CYS6 TRANSCRIPTION FACTOR (EUROFUNG)"/>
    <property type="match status" value="1"/>
</dbReference>
<comment type="caution">
    <text evidence="7">The sequence shown here is derived from an EMBL/GenBank/DDBJ whole genome shotgun (WGS) entry which is preliminary data.</text>
</comment>
<name>A0ABY6UM22_BIOOC</name>
<accession>A0ABY6UM22</accession>
<dbReference type="Pfam" id="PF04082">
    <property type="entry name" value="Fungal_trans"/>
    <property type="match status" value="1"/>
</dbReference>
<dbReference type="InterPro" id="IPR007219">
    <property type="entry name" value="XnlR_reg_dom"/>
</dbReference>
<dbReference type="EMBL" id="CABFNS010000833">
    <property type="protein sequence ID" value="VUC31687.1"/>
    <property type="molecule type" value="Genomic_DNA"/>
</dbReference>
<keyword evidence="5" id="KW-0539">Nucleus</keyword>
<keyword evidence="8" id="KW-1185">Reference proteome</keyword>
<organism evidence="7 8">
    <name type="scientific">Bionectria ochroleuca</name>
    <name type="common">Gliocladium roseum</name>
    <dbReference type="NCBI Taxonomy" id="29856"/>
    <lineage>
        <taxon>Eukaryota</taxon>
        <taxon>Fungi</taxon>
        <taxon>Dikarya</taxon>
        <taxon>Ascomycota</taxon>
        <taxon>Pezizomycotina</taxon>
        <taxon>Sordariomycetes</taxon>
        <taxon>Hypocreomycetidae</taxon>
        <taxon>Hypocreales</taxon>
        <taxon>Bionectriaceae</taxon>
        <taxon>Clonostachys</taxon>
    </lineage>
</organism>
<reference evidence="7 8" key="1">
    <citation type="submission" date="2019-06" db="EMBL/GenBank/DDBJ databases">
        <authorList>
            <person name="Broberg M."/>
        </authorList>
    </citation>
    <scope>NUCLEOTIDE SEQUENCE [LARGE SCALE GENOMIC DNA]</scope>
</reference>
<dbReference type="Proteomes" id="UP000766486">
    <property type="component" value="Unassembled WGS sequence"/>
</dbReference>
<evidence type="ECO:0000256" key="5">
    <source>
        <dbReference type="ARBA" id="ARBA00023242"/>
    </source>
</evidence>
<keyword evidence="4" id="KW-0804">Transcription</keyword>
<evidence type="ECO:0000256" key="4">
    <source>
        <dbReference type="ARBA" id="ARBA00023163"/>
    </source>
</evidence>